<dbReference type="EMBL" id="FVZE01000002">
    <property type="protein sequence ID" value="SLJ93500.1"/>
    <property type="molecule type" value="Genomic_DNA"/>
</dbReference>
<accession>A0A1U6HCX7</accession>
<evidence type="ECO:0000313" key="1">
    <source>
        <dbReference type="EMBL" id="SLJ93500.1"/>
    </source>
</evidence>
<proteinExistence type="predicted"/>
<dbReference type="AlphaFoldDB" id="A0A1U6HCX7"/>
<dbReference type="STRING" id="428990.SAMN06295987_102141"/>
<sequence length="123" mass="13112">MATAKVNTTGDRQPSRWKRNLVLLVLAVAGTALAFSWNSLGAQARVSTAYGARVGCVCRFVSNRDLNSCKGDIAVAGLGRTASLMFLSDDAESKSLTASVPLLASARATYTKERGCQLEPWED</sequence>
<evidence type="ECO:0000313" key="2">
    <source>
        <dbReference type="Proteomes" id="UP000190989"/>
    </source>
</evidence>
<reference evidence="2" key="1">
    <citation type="submission" date="2017-02" db="EMBL/GenBank/DDBJ databases">
        <authorList>
            <person name="Varghese N."/>
            <person name="Submissions S."/>
        </authorList>
    </citation>
    <scope>NUCLEOTIDE SEQUENCE [LARGE SCALE GENOMIC DNA]</scope>
    <source>
        <strain evidence="2">SM117</strain>
    </source>
</reference>
<name>A0A1U6HCX7_9SPHN</name>
<gene>
    <name evidence="1" type="ORF">SAMN06295987_102141</name>
</gene>
<dbReference type="Proteomes" id="UP000190989">
    <property type="component" value="Unassembled WGS sequence"/>
</dbReference>
<protein>
    <submittedName>
        <fullName evidence="1">Uncharacterized protein</fullName>
    </submittedName>
</protein>
<dbReference type="RefSeq" id="WP_054945059.1">
    <property type="nucleotide sequence ID" value="NZ_FVZE01000002.1"/>
</dbReference>
<keyword evidence="2" id="KW-1185">Reference proteome</keyword>
<organism evidence="1 2">
    <name type="scientific">Novosphingobium mathurense</name>
    <dbReference type="NCBI Taxonomy" id="428990"/>
    <lineage>
        <taxon>Bacteria</taxon>
        <taxon>Pseudomonadati</taxon>
        <taxon>Pseudomonadota</taxon>
        <taxon>Alphaproteobacteria</taxon>
        <taxon>Sphingomonadales</taxon>
        <taxon>Sphingomonadaceae</taxon>
        <taxon>Novosphingobium</taxon>
    </lineage>
</organism>